<feature type="compositionally biased region" description="Low complexity" evidence="1">
    <location>
        <begin position="79"/>
        <end position="89"/>
    </location>
</feature>
<organism evidence="2 3">
    <name type="scientific">Simian T-lymphotropic virus 1</name>
    <dbReference type="NCBI Taxonomy" id="33747"/>
    <lineage>
        <taxon>Viruses</taxon>
        <taxon>Riboviria</taxon>
        <taxon>Pararnavirae</taxon>
        <taxon>Artverviricota</taxon>
        <taxon>Revtraviricetes</taxon>
        <taxon>Ortervirales</taxon>
        <taxon>Retroviridae</taxon>
        <taxon>Orthoretrovirinae</taxon>
        <taxon>Deltaretrovirus</taxon>
        <taxon>Deltaretrovirus priTlym1</taxon>
        <taxon>Primate T-lymphotropic virus 1</taxon>
    </lineage>
</organism>
<evidence type="ECO:0000313" key="3">
    <source>
        <dbReference type="Proteomes" id="UP000122526"/>
    </source>
</evidence>
<gene>
    <name evidence="2" type="primary">p30</name>
</gene>
<evidence type="ECO:0000256" key="1">
    <source>
        <dbReference type="SAM" id="MobiDB-lite"/>
    </source>
</evidence>
<feature type="region of interest" description="Disordered" evidence="1">
    <location>
        <begin position="191"/>
        <end position="241"/>
    </location>
</feature>
<dbReference type="InterPro" id="IPR008596">
    <property type="entry name" value="P30II"/>
</dbReference>
<protein>
    <submittedName>
        <fullName evidence="2">p30 protein</fullName>
    </submittedName>
</protein>
<sequence>MALFRSAFSASCLHLRSRRSCSSRFLRAKSAAFFSARSLRRALSPAFLLKYSAICFSSSFSRSLFRFLFSSACRCRSRCVSPRGGVSSPRRPRRSRPRLSSSRDSRPSSTASSSSLFLISSSKDNSPSTKSSTSRSSGQGACKHRNSPANTKLIMLIISPLPRVWTESSFRIPSLRVWRLCTRRLVPHLWGTSFGPPTSSRPTGHLSRASDHLGPRRRTRYRLSSTVPYPSTPLLPRPENL</sequence>
<feature type="compositionally biased region" description="Low complexity" evidence="1">
    <location>
        <begin position="107"/>
        <end position="137"/>
    </location>
</feature>
<dbReference type="Pfam" id="PF05599">
    <property type="entry name" value="Deltaretro_Tax"/>
    <property type="match status" value="1"/>
</dbReference>
<reference evidence="2 3" key="1">
    <citation type="submission" date="2012-10" db="EMBL/GenBank/DDBJ databases">
        <title>Complete proviral nucleotide sequence of a STLV-1 infecting captive baboons (Papio cynocephalus anubis) in a large breeding colony.</title>
        <authorList>
            <person name="d'Offay J.M."/>
            <person name="Eberle R."/>
            <person name="Wolf R.F."/>
            <person name="White G.M."/>
        </authorList>
    </citation>
    <scope>NUCLEOTIDE SEQUENCE [LARGE SCALE GENOMIC DNA]</scope>
    <source>
        <strain evidence="2">F88-R2</strain>
    </source>
</reference>
<dbReference type="EMBL" id="JX987040">
    <property type="protein sequence ID" value="AGC60128.1"/>
    <property type="molecule type" value="Genomic_DNA"/>
</dbReference>
<evidence type="ECO:0000313" key="2">
    <source>
        <dbReference type="EMBL" id="AGC60128.1"/>
    </source>
</evidence>
<proteinExistence type="predicted"/>
<feature type="compositionally biased region" description="Pro residues" evidence="1">
    <location>
        <begin position="230"/>
        <end position="241"/>
    </location>
</feature>
<feature type="region of interest" description="Disordered" evidence="1">
    <location>
        <begin position="79"/>
        <end position="146"/>
    </location>
</feature>
<name>V9M4V6_9STL1</name>
<dbReference type="Proteomes" id="UP000122526">
    <property type="component" value="Genome"/>
</dbReference>
<accession>V9M4V6</accession>